<dbReference type="GO" id="GO:0000122">
    <property type="term" value="P:negative regulation of transcription by RNA polymerase II"/>
    <property type="evidence" value="ECO:0007669"/>
    <property type="project" value="TreeGrafter"/>
</dbReference>
<protein>
    <submittedName>
        <fullName evidence="5">Uncharacterized protein</fullName>
    </submittedName>
</protein>
<dbReference type="PANTHER" id="PTHR12346:SF0">
    <property type="entry name" value="SIN3A, ISOFORM G"/>
    <property type="match status" value="1"/>
</dbReference>
<dbReference type="PANTHER" id="PTHR12346">
    <property type="entry name" value="SIN3B-RELATED"/>
    <property type="match status" value="1"/>
</dbReference>
<proteinExistence type="predicted"/>
<dbReference type="SUPFAM" id="SSF47762">
    <property type="entry name" value="PAH2 domain"/>
    <property type="match status" value="2"/>
</dbReference>
<sequence length="225" mass="25590">MAMGGRRAHYVRLYEISLLDAFHKQPSAYKKFYELINDTKERRVSPRDSLIKVEEIVKDYPKLILGFSVFATGVYRGILDSDDEANKGLGQFQTTQTMVGKRVAPSPSQSSSPTMDYALRYMISVEEAFFNEPAKYDEFVRLMLLSQTIGESIAIAKVEKLTKDHRNLLVGFSVFLSEENKMSFFPNKRIRTHESHGAEDFTNKRKTRSQGLRDAIAAAQADFAL</sequence>
<dbReference type="Gene3D" id="1.20.1160.11">
    <property type="entry name" value="Paired amphipathic helix"/>
    <property type="match status" value="2"/>
</dbReference>
<dbReference type="InterPro" id="IPR039774">
    <property type="entry name" value="Sin3-like"/>
</dbReference>
<dbReference type="Proteomes" id="UP000467841">
    <property type="component" value="Unassembled WGS sequence"/>
</dbReference>
<dbReference type="AlphaFoldDB" id="A0A6D2IAH2"/>
<gene>
    <name evidence="5" type="ORF">MERR_LOCUS12467</name>
</gene>
<accession>A0A6D2IAH2</accession>
<reference evidence="5" key="1">
    <citation type="submission" date="2020-01" db="EMBL/GenBank/DDBJ databases">
        <authorList>
            <person name="Mishra B."/>
        </authorList>
    </citation>
    <scope>NUCLEOTIDE SEQUENCE [LARGE SCALE GENOMIC DNA]</scope>
</reference>
<dbReference type="InterPro" id="IPR003822">
    <property type="entry name" value="PAH"/>
</dbReference>
<dbReference type="EMBL" id="CACVBM020000998">
    <property type="protein sequence ID" value="CAA7025232.1"/>
    <property type="molecule type" value="Genomic_DNA"/>
</dbReference>
<keyword evidence="2" id="KW-0678">Repressor</keyword>
<evidence type="ECO:0000313" key="5">
    <source>
        <dbReference type="EMBL" id="CAA7025232.1"/>
    </source>
</evidence>
<dbReference type="InterPro" id="IPR036600">
    <property type="entry name" value="PAH_sf"/>
</dbReference>
<comment type="caution">
    <text evidence="5">The sequence shown here is derived from an EMBL/GenBank/DDBJ whole genome shotgun (WGS) entry which is preliminary data.</text>
</comment>
<evidence type="ECO:0000256" key="2">
    <source>
        <dbReference type="ARBA" id="ARBA00022491"/>
    </source>
</evidence>
<dbReference type="OrthoDB" id="1113274at2759"/>
<evidence type="ECO:0000313" key="6">
    <source>
        <dbReference type="Proteomes" id="UP000467841"/>
    </source>
</evidence>
<organism evidence="5 6">
    <name type="scientific">Microthlaspi erraticum</name>
    <dbReference type="NCBI Taxonomy" id="1685480"/>
    <lineage>
        <taxon>Eukaryota</taxon>
        <taxon>Viridiplantae</taxon>
        <taxon>Streptophyta</taxon>
        <taxon>Embryophyta</taxon>
        <taxon>Tracheophyta</taxon>
        <taxon>Spermatophyta</taxon>
        <taxon>Magnoliopsida</taxon>
        <taxon>eudicotyledons</taxon>
        <taxon>Gunneridae</taxon>
        <taxon>Pentapetalae</taxon>
        <taxon>rosids</taxon>
        <taxon>malvids</taxon>
        <taxon>Brassicales</taxon>
        <taxon>Brassicaceae</taxon>
        <taxon>Coluteocarpeae</taxon>
        <taxon>Microthlaspi</taxon>
    </lineage>
</organism>
<keyword evidence="3 4" id="KW-0539">Nucleus</keyword>
<name>A0A6D2IAH2_9BRAS</name>
<dbReference type="GO" id="GO:0000785">
    <property type="term" value="C:chromatin"/>
    <property type="evidence" value="ECO:0007669"/>
    <property type="project" value="TreeGrafter"/>
</dbReference>
<evidence type="ECO:0000256" key="3">
    <source>
        <dbReference type="ARBA" id="ARBA00023242"/>
    </source>
</evidence>
<evidence type="ECO:0000256" key="4">
    <source>
        <dbReference type="PROSITE-ProRule" id="PRU00810"/>
    </source>
</evidence>
<dbReference type="GO" id="GO:0003714">
    <property type="term" value="F:transcription corepressor activity"/>
    <property type="evidence" value="ECO:0007669"/>
    <property type="project" value="InterPro"/>
</dbReference>
<dbReference type="Pfam" id="PF02671">
    <property type="entry name" value="PAH"/>
    <property type="match status" value="2"/>
</dbReference>
<evidence type="ECO:0000256" key="1">
    <source>
        <dbReference type="ARBA" id="ARBA00004123"/>
    </source>
</evidence>
<dbReference type="GO" id="GO:0000118">
    <property type="term" value="C:histone deacetylase complex"/>
    <property type="evidence" value="ECO:0007669"/>
    <property type="project" value="TreeGrafter"/>
</dbReference>
<comment type="subcellular location">
    <subcellularLocation>
        <location evidence="1 4">Nucleus</location>
    </subcellularLocation>
</comment>
<keyword evidence="6" id="KW-1185">Reference proteome</keyword>
<dbReference type="PROSITE" id="PS51477">
    <property type="entry name" value="PAH"/>
    <property type="match status" value="2"/>
</dbReference>